<dbReference type="NCBIfam" id="TIGR02532">
    <property type="entry name" value="IV_pilin_GFxxxE"/>
    <property type="match status" value="1"/>
</dbReference>
<feature type="transmembrane region" description="Helical" evidence="2">
    <location>
        <begin position="7"/>
        <end position="31"/>
    </location>
</feature>
<dbReference type="Pfam" id="PF07963">
    <property type="entry name" value="N_methyl"/>
    <property type="match status" value="1"/>
</dbReference>
<sequence length="160" mass="16844">MNLYKKGFTLIELLVVVAIIGLLASITMGYLGSAKKKGDDTAVKTNLATMRQVAEIFYLDNSNSYLPAATGVTFPIGTCPTYISSGTNMLSKNKNIADSIAEALKRGNGSSCYNSDSTWAVAVGLKLVPNTSWCVDVTGTAKVVNSIPSGAINTTTFTCN</sequence>
<name>A0A837HQE0_9BACT</name>
<dbReference type="Gene3D" id="3.30.700.10">
    <property type="entry name" value="Glycoprotein, Type 4 Pilin"/>
    <property type="match status" value="1"/>
</dbReference>
<dbReference type="InterPro" id="IPR012902">
    <property type="entry name" value="N_methyl_site"/>
</dbReference>
<dbReference type="GO" id="GO:0015628">
    <property type="term" value="P:protein secretion by the type II secretion system"/>
    <property type="evidence" value="ECO:0007669"/>
    <property type="project" value="InterPro"/>
</dbReference>
<evidence type="ECO:0000313" key="4">
    <source>
        <dbReference type="Proteomes" id="UP000033998"/>
    </source>
</evidence>
<dbReference type="EMBL" id="LBWE01000008">
    <property type="protein sequence ID" value="KKR01395.1"/>
    <property type="molecule type" value="Genomic_DNA"/>
</dbReference>
<organism evidence="3 4">
    <name type="scientific">Candidatus Nomurabacteria bacterium GW2011_GWD2_39_12</name>
    <dbReference type="NCBI Taxonomy" id="1618759"/>
    <lineage>
        <taxon>Bacteria</taxon>
        <taxon>Candidatus Nomuraibacteriota</taxon>
    </lineage>
</organism>
<dbReference type="Proteomes" id="UP000033998">
    <property type="component" value="Unassembled WGS sequence"/>
</dbReference>
<accession>A0A837HQE0</accession>
<dbReference type="PRINTS" id="PR00813">
    <property type="entry name" value="BCTERIALGSPG"/>
</dbReference>
<evidence type="ECO:0000313" key="3">
    <source>
        <dbReference type="EMBL" id="KKR01395.1"/>
    </source>
</evidence>
<proteinExistence type="predicted"/>
<dbReference type="GO" id="GO:0015627">
    <property type="term" value="C:type II protein secretion system complex"/>
    <property type="evidence" value="ECO:0007669"/>
    <property type="project" value="InterPro"/>
</dbReference>
<evidence type="ECO:0000256" key="1">
    <source>
        <dbReference type="ARBA" id="ARBA00022481"/>
    </source>
</evidence>
<keyword evidence="1" id="KW-0488">Methylation</keyword>
<keyword evidence="2" id="KW-1133">Transmembrane helix</keyword>
<protein>
    <submittedName>
        <fullName evidence="3">Uncharacterized protein</fullName>
    </submittedName>
</protein>
<keyword evidence="2" id="KW-0472">Membrane</keyword>
<evidence type="ECO:0000256" key="2">
    <source>
        <dbReference type="SAM" id="Phobius"/>
    </source>
</evidence>
<dbReference type="SUPFAM" id="SSF54523">
    <property type="entry name" value="Pili subunits"/>
    <property type="match status" value="1"/>
</dbReference>
<keyword evidence="2" id="KW-0812">Transmembrane</keyword>
<dbReference type="InterPro" id="IPR045584">
    <property type="entry name" value="Pilin-like"/>
</dbReference>
<reference evidence="3 4" key="1">
    <citation type="journal article" date="2015" name="Nature">
        <title>rRNA introns, odd ribosomes, and small enigmatic genomes across a large radiation of phyla.</title>
        <authorList>
            <person name="Brown C.T."/>
            <person name="Hug L.A."/>
            <person name="Thomas B.C."/>
            <person name="Sharon I."/>
            <person name="Castelle C.J."/>
            <person name="Singh A."/>
            <person name="Wilkins M.J."/>
            <person name="Williams K.H."/>
            <person name="Banfield J.F."/>
        </authorList>
    </citation>
    <scope>NUCLEOTIDE SEQUENCE [LARGE SCALE GENOMIC DNA]</scope>
</reference>
<dbReference type="AlphaFoldDB" id="A0A837HQE0"/>
<dbReference type="PROSITE" id="PS00409">
    <property type="entry name" value="PROKAR_NTER_METHYL"/>
    <property type="match status" value="1"/>
</dbReference>
<comment type="caution">
    <text evidence="3">The sequence shown here is derived from an EMBL/GenBank/DDBJ whole genome shotgun (WGS) entry which is preliminary data.</text>
</comment>
<dbReference type="InterPro" id="IPR000983">
    <property type="entry name" value="Bac_GSPG_pilin"/>
</dbReference>
<gene>
    <name evidence="3" type="ORF">UT27_C0008G0015</name>
</gene>